<feature type="compositionally biased region" description="Basic and acidic residues" evidence="1">
    <location>
        <begin position="127"/>
        <end position="142"/>
    </location>
</feature>
<accession>A0A4Y7S0J0</accession>
<feature type="compositionally biased region" description="Basic and acidic residues" evidence="1">
    <location>
        <begin position="73"/>
        <end position="96"/>
    </location>
</feature>
<gene>
    <name evidence="2" type="ORF">FA13DRAFT_1721424</name>
</gene>
<proteinExistence type="predicted"/>
<dbReference type="EMBL" id="QPFP01000377">
    <property type="protein sequence ID" value="TEB14808.1"/>
    <property type="molecule type" value="Genomic_DNA"/>
</dbReference>
<comment type="caution">
    <text evidence="2">The sequence shown here is derived from an EMBL/GenBank/DDBJ whole genome shotgun (WGS) entry which is preliminary data.</text>
</comment>
<feature type="compositionally biased region" description="Polar residues" evidence="1">
    <location>
        <begin position="105"/>
        <end position="122"/>
    </location>
</feature>
<keyword evidence="3" id="KW-1185">Reference proteome</keyword>
<evidence type="ECO:0000313" key="2">
    <source>
        <dbReference type="EMBL" id="TEB14808.1"/>
    </source>
</evidence>
<organism evidence="2 3">
    <name type="scientific">Coprinellus micaceus</name>
    <name type="common">Glistening ink-cap mushroom</name>
    <name type="synonym">Coprinus micaceus</name>
    <dbReference type="NCBI Taxonomy" id="71717"/>
    <lineage>
        <taxon>Eukaryota</taxon>
        <taxon>Fungi</taxon>
        <taxon>Dikarya</taxon>
        <taxon>Basidiomycota</taxon>
        <taxon>Agaricomycotina</taxon>
        <taxon>Agaricomycetes</taxon>
        <taxon>Agaricomycetidae</taxon>
        <taxon>Agaricales</taxon>
        <taxon>Agaricineae</taxon>
        <taxon>Psathyrellaceae</taxon>
        <taxon>Coprinellus</taxon>
    </lineage>
</organism>
<sequence>MRTCQSKARLSISLCTEQISGLQATQNEPNIPSLALLAPRRAKTRIIGPALRRWIMRHDGTVQARPLPSGSPDRPKNEHPREDDMGNVRSMGEHRLQWRGPGANGNPSPTSLVNLDHSTFNNPHRARPQDEKSSDTDCRGRLGEKNVMGELEYASLKEDSSDTPFSDYRIPESPEQQESFEGWKLNTRIALNEVQRILTRVG</sequence>
<evidence type="ECO:0000313" key="3">
    <source>
        <dbReference type="Proteomes" id="UP000298030"/>
    </source>
</evidence>
<feature type="region of interest" description="Disordered" evidence="1">
    <location>
        <begin position="58"/>
        <end position="142"/>
    </location>
</feature>
<name>A0A4Y7S0J0_COPMI</name>
<dbReference type="AlphaFoldDB" id="A0A4Y7S0J0"/>
<dbReference type="Proteomes" id="UP000298030">
    <property type="component" value="Unassembled WGS sequence"/>
</dbReference>
<protein>
    <submittedName>
        <fullName evidence="2">Uncharacterized protein</fullName>
    </submittedName>
</protein>
<evidence type="ECO:0000256" key="1">
    <source>
        <dbReference type="SAM" id="MobiDB-lite"/>
    </source>
</evidence>
<reference evidence="2 3" key="1">
    <citation type="journal article" date="2019" name="Nat. Ecol. Evol.">
        <title>Megaphylogeny resolves global patterns of mushroom evolution.</title>
        <authorList>
            <person name="Varga T."/>
            <person name="Krizsan K."/>
            <person name="Foldi C."/>
            <person name="Dima B."/>
            <person name="Sanchez-Garcia M."/>
            <person name="Sanchez-Ramirez S."/>
            <person name="Szollosi G.J."/>
            <person name="Szarkandi J.G."/>
            <person name="Papp V."/>
            <person name="Albert L."/>
            <person name="Andreopoulos W."/>
            <person name="Angelini C."/>
            <person name="Antonin V."/>
            <person name="Barry K.W."/>
            <person name="Bougher N.L."/>
            <person name="Buchanan P."/>
            <person name="Buyck B."/>
            <person name="Bense V."/>
            <person name="Catcheside P."/>
            <person name="Chovatia M."/>
            <person name="Cooper J."/>
            <person name="Damon W."/>
            <person name="Desjardin D."/>
            <person name="Finy P."/>
            <person name="Geml J."/>
            <person name="Haridas S."/>
            <person name="Hughes K."/>
            <person name="Justo A."/>
            <person name="Karasinski D."/>
            <person name="Kautmanova I."/>
            <person name="Kiss B."/>
            <person name="Kocsube S."/>
            <person name="Kotiranta H."/>
            <person name="LaButti K.M."/>
            <person name="Lechner B.E."/>
            <person name="Liimatainen K."/>
            <person name="Lipzen A."/>
            <person name="Lukacs Z."/>
            <person name="Mihaltcheva S."/>
            <person name="Morgado L.N."/>
            <person name="Niskanen T."/>
            <person name="Noordeloos M.E."/>
            <person name="Ohm R.A."/>
            <person name="Ortiz-Santana B."/>
            <person name="Ovrebo C."/>
            <person name="Racz N."/>
            <person name="Riley R."/>
            <person name="Savchenko A."/>
            <person name="Shiryaev A."/>
            <person name="Soop K."/>
            <person name="Spirin V."/>
            <person name="Szebenyi C."/>
            <person name="Tomsovsky M."/>
            <person name="Tulloss R.E."/>
            <person name="Uehling J."/>
            <person name="Grigoriev I.V."/>
            <person name="Vagvolgyi C."/>
            <person name="Papp T."/>
            <person name="Martin F.M."/>
            <person name="Miettinen O."/>
            <person name="Hibbett D.S."/>
            <person name="Nagy L.G."/>
        </authorList>
    </citation>
    <scope>NUCLEOTIDE SEQUENCE [LARGE SCALE GENOMIC DNA]</scope>
    <source>
        <strain evidence="2 3">FP101781</strain>
    </source>
</reference>